<evidence type="ECO:0000313" key="3">
    <source>
        <dbReference type="Proteomes" id="UP000002274"/>
    </source>
</evidence>
<dbReference type="Proteomes" id="UP000002274">
    <property type="component" value="Chromosome"/>
</dbReference>
<protein>
    <submittedName>
        <fullName evidence="2">Uncharacterized protein</fullName>
    </submittedName>
</protein>
<dbReference type="BioCyc" id="PMAR59922:G1G80-1243-MONOMER"/>
<reference evidence="2 3" key="1">
    <citation type="journal article" date="2007" name="PLoS Genet.">
        <title>Patterns and implications of gene gain and loss in the evolution of Prochlorococcus.</title>
        <authorList>
            <person name="Kettler G.C."/>
            <person name="Martiny A.C."/>
            <person name="Huang K."/>
            <person name="Zucker J."/>
            <person name="Coleman M.L."/>
            <person name="Rodrigue S."/>
            <person name="Chen F."/>
            <person name="Lapidus A."/>
            <person name="Ferriera S."/>
            <person name="Johnson J."/>
            <person name="Steglich C."/>
            <person name="Church G.M."/>
            <person name="Richardson P."/>
            <person name="Chisholm S.W."/>
        </authorList>
    </citation>
    <scope>NUCLEOTIDE SEQUENCE [LARGE SCALE GENOMIC DNA]</scope>
    <source>
        <strain evidence="2 3">MIT 9303</strain>
    </source>
</reference>
<sequence>MQIQVKLCHTDPNRCIVHVSGWQGGEPLGSALGEGPTAESAEDRALGRLIQRLANKTTPLNDRDLVETQESESDASTNKRLIRVPFQKDEQNHQPNNTEQSSTSEHQVDALTDPEDWSDELAEIDNELQRIGWDREQETLYLQKYFGHSSRHRITRYSELTSFLNQLKELKPGEGPNEAGKPLRRKDLLNQCDQLLEKLRWTQEQGRRYLKDQLKAKSRQQLNDQQLLSFNMLLEAELLTNRK</sequence>
<evidence type="ECO:0000256" key="1">
    <source>
        <dbReference type="SAM" id="MobiDB-lite"/>
    </source>
</evidence>
<dbReference type="AlphaFoldDB" id="A2C9M5"/>
<feature type="region of interest" description="Disordered" evidence="1">
    <location>
        <begin position="85"/>
        <end position="116"/>
    </location>
</feature>
<organism evidence="2 3">
    <name type="scientific">Prochlorococcus marinus (strain MIT 9303)</name>
    <dbReference type="NCBI Taxonomy" id="59922"/>
    <lineage>
        <taxon>Bacteria</taxon>
        <taxon>Bacillati</taxon>
        <taxon>Cyanobacteriota</taxon>
        <taxon>Cyanophyceae</taxon>
        <taxon>Synechococcales</taxon>
        <taxon>Prochlorococcaceae</taxon>
        <taxon>Prochlorococcus</taxon>
    </lineage>
</organism>
<gene>
    <name evidence="2" type="ordered locus">P9303_14391</name>
</gene>
<proteinExistence type="predicted"/>
<dbReference type="KEGG" id="pmf:P9303_14391"/>
<evidence type="ECO:0000313" key="2">
    <source>
        <dbReference type="EMBL" id="ABM78185.1"/>
    </source>
</evidence>
<dbReference type="HOGENOM" id="CLU_1015378_0_0_3"/>
<feature type="compositionally biased region" description="Polar residues" evidence="1">
    <location>
        <begin position="93"/>
        <end position="105"/>
    </location>
</feature>
<feature type="region of interest" description="Disordered" evidence="1">
    <location>
        <begin position="60"/>
        <end position="79"/>
    </location>
</feature>
<dbReference type="EMBL" id="CP000554">
    <property type="protein sequence ID" value="ABM78185.1"/>
    <property type="molecule type" value="Genomic_DNA"/>
</dbReference>
<accession>A2C9M5</accession>
<name>A2C9M5_PROM3</name>
<dbReference type="STRING" id="59922.P9303_14391"/>